<organism evidence="2 3">
    <name type="scientific">Kribbella alba</name>
    <dbReference type="NCBI Taxonomy" id="190197"/>
    <lineage>
        <taxon>Bacteria</taxon>
        <taxon>Bacillati</taxon>
        <taxon>Actinomycetota</taxon>
        <taxon>Actinomycetes</taxon>
        <taxon>Propionibacteriales</taxon>
        <taxon>Kribbellaceae</taxon>
        <taxon>Kribbella</taxon>
    </lineage>
</organism>
<evidence type="ECO:0000313" key="3">
    <source>
        <dbReference type="Proteomes" id="UP001501319"/>
    </source>
</evidence>
<accession>A0ABN2FG47</accession>
<feature type="compositionally biased region" description="Acidic residues" evidence="1">
    <location>
        <begin position="27"/>
        <end position="39"/>
    </location>
</feature>
<proteinExistence type="predicted"/>
<gene>
    <name evidence="2" type="ORF">GCM10009744_40250</name>
</gene>
<dbReference type="RefSeq" id="WP_344113283.1">
    <property type="nucleotide sequence ID" value="NZ_BAAANE010000007.1"/>
</dbReference>
<dbReference type="Proteomes" id="UP001501319">
    <property type="component" value="Unassembled WGS sequence"/>
</dbReference>
<evidence type="ECO:0000256" key="1">
    <source>
        <dbReference type="SAM" id="MobiDB-lite"/>
    </source>
</evidence>
<protein>
    <submittedName>
        <fullName evidence="2">Uncharacterized protein</fullName>
    </submittedName>
</protein>
<comment type="caution">
    <text evidence="2">The sequence shown here is derived from an EMBL/GenBank/DDBJ whole genome shotgun (WGS) entry which is preliminary data.</text>
</comment>
<keyword evidence="3" id="KW-1185">Reference proteome</keyword>
<evidence type="ECO:0000313" key="2">
    <source>
        <dbReference type="EMBL" id="GAA1645461.1"/>
    </source>
</evidence>
<reference evidence="2 3" key="1">
    <citation type="journal article" date="2019" name="Int. J. Syst. Evol. Microbiol.">
        <title>The Global Catalogue of Microorganisms (GCM) 10K type strain sequencing project: providing services to taxonomists for standard genome sequencing and annotation.</title>
        <authorList>
            <consortium name="The Broad Institute Genomics Platform"/>
            <consortium name="The Broad Institute Genome Sequencing Center for Infectious Disease"/>
            <person name="Wu L."/>
            <person name="Ma J."/>
        </authorList>
    </citation>
    <scope>NUCLEOTIDE SEQUENCE [LARGE SCALE GENOMIC DNA]</scope>
    <source>
        <strain evidence="2 3">JCM 14306</strain>
    </source>
</reference>
<sequence length="415" mass="43500">MAKAKRVDHENGSEGPSWSLDRSAGDAEVDYSDWDPDDTEERRVLSSGQHDGSPDETGRPAKNGHGQNGAADVNGLSAASVDQPGGHNTRGARKPRSSQNTDDSEKTKADQSGGADESPQADQPTPMDENTEAGQTAEMDESTEAGETAVADESTEAVPATVVDESAESDQVTAVDEGTEADHTTAVDEGTEADQTTAIDEGTEGGQDLQSDQDVRGGQNGNDAGVDGQDDQVRPGGWQAEYEAGHSAQEVTQPRPAHFGTPVRVDEIALAAKALSEELHSAVEGLSQSVESRQFRRELDEAADTIRSIATELETTAGNLVRLVANEGESCGVTWGVCPEHGLTLMNVGETVSCHVLGCYLEPEGSVERCAHPVAYKVVDAAGPALFACSGHAIACRLHFEGAVITLATDNLELL</sequence>
<dbReference type="EMBL" id="BAAANE010000007">
    <property type="protein sequence ID" value="GAA1645461.1"/>
    <property type="molecule type" value="Genomic_DNA"/>
</dbReference>
<feature type="region of interest" description="Disordered" evidence="1">
    <location>
        <begin position="1"/>
        <end position="236"/>
    </location>
</feature>
<feature type="compositionally biased region" description="Basic and acidic residues" evidence="1">
    <location>
        <begin position="1"/>
        <end position="12"/>
    </location>
</feature>
<name>A0ABN2FG47_9ACTN</name>